<proteinExistence type="predicted"/>
<dbReference type="Gramene" id="ABO98610">
    <property type="protein sequence ID" value="ABO98610"/>
    <property type="gene ID" value="OSTLU_26508"/>
</dbReference>
<accession>A4S4S1</accession>
<dbReference type="OrthoDB" id="48036at2759"/>
<dbReference type="HOGENOM" id="CLU_093191_1_1_1"/>
<dbReference type="OMA" id="ALNETHY"/>
<dbReference type="RefSeq" id="XP_001420317.1">
    <property type="nucleotide sequence ID" value="XM_001420280.1"/>
</dbReference>
<name>A4S4S1_OSTLU</name>
<dbReference type="PANTHER" id="PTHR28532:SF1">
    <property type="entry name" value="ORAL CANCER OVEREXPRESSED 1"/>
    <property type="match status" value="1"/>
</dbReference>
<dbReference type="InterPro" id="IPR052436">
    <property type="entry name" value="LTO1_adapter"/>
</dbReference>
<dbReference type="PANTHER" id="PTHR28532">
    <property type="entry name" value="GEO13458P1"/>
    <property type="match status" value="1"/>
</dbReference>
<dbReference type="GeneID" id="5004371"/>
<dbReference type="STRING" id="436017.A4S4S1"/>
<evidence type="ECO:0000313" key="2">
    <source>
        <dbReference type="Proteomes" id="UP000001568"/>
    </source>
</evidence>
<protein>
    <submittedName>
        <fullName evidence="1">Uncharacterized protein</fullName>
    </submittedName>
</protein>
<dbReference type="KEGG" id="olu:OSTLU_26508"/>
<dbReference type="AlphaFoldDB" id="A4S4S1"/>
<gene>
    <name evidence="1" type="ORF">OSTLU_26508</name>
</gene>
<keyword evidence="2" id="KW-1185">Reference proteome</keyword>
<organism evidence="1 2">
    <name type="scientific">Ostreococcus lucimarinus (strain CCE9901)</name>
    <dbReference type="NCBI Taxonomy" id="436017"/>
    <lineage>
        <taxon>Eukaryota</taxon>
        <taxon>Viridiplantae</taxon>
        <taxon>Chlorophyta</taxon>
        <taxon>Mamiellophyceae</taxon>
        <taxon>Mamiellales</taxon>
        <taxon>Bathycoccaceae</taxon>
        <taxon>Ostreococcus</taxon>
    </lineage>
</organism>
<sequence length="105" mass="11648">MGAREGREMGFRKGFELAEEVGYYAGCAAVWRTCATRDGDARGGRVERLIESFERELEESAIGNPLDEGILERVERLRGRFKTLAALLGRRGEHARADASLGISF</sequence>
<dbReference type="EMBL" id="CP000591">
    <property type="protein sequence ID" value="ABO98610.1"/>
    <property type="molecule type" value="Genomic_DNA"/>
</dbReference>
<dbReference type="Proteomes" id="UP000001568">
    <property type="component" value="Chromosome 11"/>
</dbReference>
<evidence type="ECO:0000313" key="1">
    <source>
        <dbReference type="EMBL" id="ABO98610.1"/>
    </source>
</evidence>
<reference evidence="1 2" key="1">
    <citation type="journal article" date="2007" name="Proc. Natl. Acad. Sci. U.S.A.">
        <title>The tiny eukaryote Ostreococcus provides genomic insights into the paradox of plankton speciation.</title>
        <authorList>
            <person name="Palenik B."/>
            <person name="Grimwood J."/>
            <person name="Aerts A."/>
            <person name="Rouze P."/>
            <person name="Salamov A."/>
            <person name="Putnam N."/>
            <person name="Dupont C."/>
            <person name="Jorgensen R."/>
            <person name="Derelle E."/>
            <person name="Rombauts S."/>
            <person name="Zhou K."/>
            <person name="Otillar R."/>
            <person name="Merchant S.S."/>
            <person name="Podell S."/>
            <person name="Gaasterland T."/>
            <person name="Napoli C."/>
            <person name="Gendler K."/>
            <person name="Manuell A."/>
            <person name="Tai V."/>
            <person name="Vallon O."/>
            <person name="Piganeau G."/>
            <person name="Jancek S."/>
            <person name="Heijde M."/>
            <person name="Jabbari K."/>
            <person name="Bowler C."/>
            <person name="Lohr M."/>
            <person name="Robbens S."/>
            <person name="Werner G."/>
            <person name="Dubchak I."/>
            <person name="Pazour G.J."/>
            <person name="Ren Q."/>
            <person name="Paulsen I."/>
            <person name="Delwiche C."/>
            <person name="Schmutz J."/>
            <person name="Rokhsar D."/>
            <person name="Van de Peer Y."/>
            <person name="Moreau H."/>
            <person name="Grigoriev I.V."/>
        </authorList>
    </citation>
    <scope>NUCLEOTIDE SEQUENCE [LARGE SCALE GENOMIC DNA]</scope>
    <source>
        <strain evidence="1 2">CCE9901</strain>
    </source>
</reference>